<sequence>MPDHQNFSPEFEALLQKFTELLTGEATPERVQMVTIWCLYSHMAKVMPPLVQHWGSEPDHQQAKAEIKRIFEQIKQWNQEKNAKNTPPNIVQ</sequence>
<gene>
    <name evidence="1" type="ORF">O3V59_17980</name>
</gene>
<dbReference type="InterPro" id="IPR020393">
    <property type="entry name" value="Uncharacterised_YusU"/>
</dbReference>
<protein>
    <submittedName>
        <fullName evidence="1">DUF2573 family protein</fullName>
    </submittedName>
</protein>
<dbReference type="Proteomes" id="UP001151071">
    <property type="component" value="Unassembled WGS sequence"/>
</dbReference>
<name>A0A9X3TU78_9BACL</name>
<proteinExistence type="predicted"/>
<dbReference type="Pfam" id="PF10835">
    <property type="entry name" value="DUF2573"/>
    <property type="match status" value="1"/>
</dbReference>
<reference evidence="1" key="1">
    <citation type="submission" date="2022-12" db="EMBL/GenBank/DDBJ databases">
        <title>Draft genome sequence of the thermophilic strain Brevibacillus thermoruber HT42, isolated from Los Humeros, Puebla, Mexico, with biotechnological potential.</title>
        <authorList>
            <person name="Lara Sanchez J."/>
            <person name="Solis Palacios R."/>
            <person name="Bustos Baena A.S."/>
            <person name="Ruz Baez A.E."/>
            <person name="Espinosa Luna G."/>
            <person name="Oliart Ros R.M."/>
        </authorList>
    </citation>
    <scope>NUCLEOTIDE SEQUENCE</scope>
    <source>
        <strain evidence="1">HT42</strain>
    </source>
</reference>
<accession>A0A9X3TU78</accession>
<dbReference type="AlphaFoldDB" id="A0A9X3TU78"/>
<organism evidence="1 2">
    <name type="scientific">Brevibacillus thermoruber</name>
    <dbReference type="NCBI Taxonomy" id="33942"/>
    <lineage>
        <taxon>Bacteria</taxon>
        <taxon>Bacillati</taxon>
        <taxon>Bacillota</taxon>
        <taxon>Bacilli</taxon>
        <taxon>Bacillales</taxon>
        <taxon>Paenibacillaceae</taxon>
        <taxon>Brevibacillus</taxon>
    </lineage>
</organism>
<dbReference type="RefSeq" id="WP_065067819.1">
    <property type="nucleotide sequence ID" value="NZ_JAPYYP010000028.1"/>
</dbReference>
<comment type="caution">
    <text evidence="1">The sequence shown here is derived from an EMBL/GenBank/DDBJ whole genome shotgun (WGS) entry which is preliminary data.</text>
</comment>
<evidence type="ECO:0000313" key="2">
    <source>
        <dbReference type="Proteomes" id="UP001151071"/>
    </source>
</evidence>
<evidence type="ECO:0000313" key="1">
    <source>
        <dbReference type="EMBL" id="MDA5110260.1"/>
    </source>
</evidence>
<dbReference type="EMBL" id="JAPYYP010000028">
    <property type="protein sequence ID" value="MDA5110260.1"/>
    <property type="molecule type" value="Genomic_DNA"/>
</dbReference>
<keyword evidence="2" id="KW-1185">Reference proteome</keyword>